<keyword evidence="7" id="KW-0067">ATP-binding</keyword>
<feature type="binding site" evidence="7">
    <location>
        <position position="391"/>
    </location>
    <ligand>
        <name>meso-2,6-diaminopimelate</name>
        <dbReference type="ChEBI" id="CHEBI:57791"/>
    </ligand>
</feature>
<comment type="similarity">
    <text evidence="1 7">Belongs to the MurCDEF family. MurE subfamily.</text>
</comment>
<keyword evidence="5 7" id="KW-0131">Cell cycle</keyword>
<keyword evidence="13" id="KW-1185">Reference proteome</keyword>
<dbReference type="SUPFAM" id="SSF53244">
    <property type="entry name" value="MurD-like peptide ligases, peptide-binding domain"/>
    <property type="match status" value="1"/>
</dbReference>
<feature type="binding site" evidence="7">
    <location>
        <begin position="415"/>
        <end position="418"/>
    </location>
    <ligand>
        <name>meso-2,6-diaminopimelate</name>
        <dbReference type="ChEBI" id="CHEBI:57791"/>
    </ligand>
</feature>
<keyword evidence="2 7" id="KW-0132">Cell division</keyword>
<feature type="domain" description="Mur ligase C-terminal" evidence="10">
    <location>
        <begin position="339"/>
        <end position="467"/>
    </location>
</feature>
<dbReference type="InterPro" id="IPR004101">
    <property type="entry name" value="Mur_ligase_C"/>
</dbReference>
<comment type="PTM">
    <text evidence="7">Carboxylation is probably crucial for Mg(2+) binding and, consequently, for the gamma-phosphate positioning of ATP.</text>
</comment>
<keyword evidence="4 7" id="KW-0573">Peptidoglycan synthesis</keyword>
<dbReference type="InterPro" id="IPR013221">
    <property type="entry name" value="Mur_ligase_cen"/>
</dbReference>
<comment type="caution">
    <text evidence="12">The sequence shown here is derived from an EMBL/GenBank/DDBJ whole genome shotgun (WGS) entry which is preliminary data.</text>
</comment>
<comment type="function">
    <text evidence="7">Catalyzes the addition of meso-diaminopimelic acid to the nucleotide precursor UDP-N-acetylmuramoyl-L-alanyl-D-glutamate (UMAG) in the biosynthesis of bacterial cell-wall peptidoglycan.</text>
</comment>
<evidence type="ECO:0000313" key="13">
    <source>
        <dbReference type="Proteomes" id="UP000634919"/>
    </source>
</evidence>
<evidence type="ECO:0000256" key="5">
    <source>
        <dbReference type="ARBA" id="ARBA00023306"/>
    </source>
</evidence>
<keyword evidence="7" id="KW-0547">Nucleotide-binding</keyword>
<evidence type="ECO:0000256" key="8">
    <source>
        <dbReference type="RuleBase" id="RU004135"/>
    </source>
</evidence>
<evidence type="ECO:0000256" key="4">
    <source>
        <dbReference type="ARBA" id="ARBA00022984"/>
    </source>
</evidence>
<comment type="pathway">
    <text evidence="7 8">Cell wall biogenesis; peptidoglycan biosynthesis.</text>
</comment>
<feature type="short sequence motif" description="Meso-diaminopimelate recognition motif" evidence="7">
    <location>
        <begin position="415"/>
        <end position="418"/>
    </location>
</feature>
<feature type="binding site" evidence="7">
    <location>
        <position position="185"/>
    </location>
    <ligand>
        <name>UDP-N-acetyl-alpha-D-muramoyl-L-alanyl-D-glutamate</name>
        <dbReference type="ChEBI" id="CHEBI:83900"/>
    </ligand>
</feature>
<comment type="caution">
    <text evidence="7">Lacks conserved residue(s) required for the propagation of feature annotation.</text>
</comment>
<dbReference type="EC" id="6.3.2.13" evidence="7"/>
<gene>
    <name evidence="7" type="primary">murE</name>
    <name evidence="12" type="ORF">H9646_09645</name>
</gene>
<feature type="domain" description="Mur ligase central" evidence="11">
    <location>
        <begin position="110"/>
        <end position="316"/>
    </location>
</feature>
<dbReference type="InterPro" id="IPR036615">
    <property type="entry name" value="Mur_ligase_C_dom_sf"/>
</dbReference>
<evidence type="ECO:0000256" key="3">
    <source>
        <dbReference type="ARBA" id="ARBA00022960"/>
    </source>
</evidence>
<dbReference type="Proteomes" id="UP000634919">
    <property type="component" value="Unassembled WGS sequence"/>
</dbReference>
<dbReference type="RefSeq" id="WP_191723147.1">
    <property type="nucleotide sequence ID" value="NZ_JACSQK010000004.1"/>
</dbReference>
<evidence type="ECO:0000256" key="1">
    <source>
        <dbReference type="ARBA" id="ARBA00005898"/>
    </source>
</evidence>
<keyword evidence="7 12" id="KW-0436">Ligase</keyword>
<dbReference type="HAMAP" id="MF_00208">
    <property type="entry name" value="MurE"/>
    <property type="match status" value="1"/>
</dbReference>
<evidence type="ECO:0000256" key="2">
    <source>
        <dbReference type="ARBA" id="ARBA00022618"/>
    </source>
</evidence>
<sequence>MSRAPAFLNDVQQAVAWLRARVTGQLQTDSRQVQPGDGFIAWPGGVTDGRQHVASAIERGAVACLVEHEGIHAFELDGPVASYQGLKAATAEIAAQWYGLPSKALQVLAVTGTNGKTTTAWWLAHALAQYQSGVRHGCAMVGTLGIGVPPDLVVTGMTTPDPVRLQYALASYVQQGLAACAMEASSIGIEEHRLDGVDVHTAIFTNFTQDHLDYHGSMDAYWQAKAKLFAWPGLKAAVINVDDGYGQTLALQLQAAGQLDVWTVAVDGAARLRALNVRHGLRGLAFDVQEGTQTYVMETGLIGQYNVSNMLGVLATLRTLGIALADAVAICGDLEPVPGRMQQIALQNQPLVVVDYAHTPDALEQALKGLQPVAQVRGGKLHCVFGCGGNRDATKRPLMGQAAQRQAGVVWVTSDNPRGEQPESIVGQITAGMQLQGVHVQVDRSQAIAQAIAKADARDVVLLAGKGHEDYQEIMGVKHPFSDMEKARAALAQREGQNK</sequence>
<keyword evidence="3 7" id="KW-0133">Cell shape</keyword>
<feature type="modified residue" description="N6-carboxylysine" evidence="7">
    <location>
        <position position="225"/>
    </location>
</feature>
<dbReference type="Pfam" id="PF02875">
    <property type="entry name" value="Mur_ligase_C"/>
    <property type="match status" value="1"/>
</dbReference>
<dbReference type="NCBIfam" id="NF001126">
    <property type="entry name" value="PRK00139.1-4"/>
    <property type="match status" value="1"/>
</dbReference>
<evidence type="ECO:0000259" key="10">
    <source>
        <dbReference type="Pfam" id="PF02875"/>
    </source>
</evidence>
<dbReference type="InterPro" id="IPR035911">
    <property type="entry name" value="MurE/MurF_N"/>
</dbReference>
<comment type="catalytic activity">
    <reaction evidence="7">
        <text>UDP-N-acetyl-alpha-D-muramoyl-L-alanyl-D-glutamate + meso-2,6-diaminopimelate + ATP = UDP-N-acetyl-alpha-D-muramoyl-L-alanyl-gamma-D-glutamyl-meso-2,6-diaminopimelate + ADP + phosphate + H(+)</text>
        <dbReference type="Rhea" id="RHEA:23676"/>
        <dbReference type="ChEBI" id="CHEBI:15378"/>
        <dbReference type="ChEBI" id="CHEBI:30616"/>
        <dbReference type="ChEBI" id="CHEBI:43474"/>
        <dbReference type="ChEBI" id="CHEBI:57791"/>
        <dbReference type="ChEBI" id="CHEBI:83900"/>
        <dbReference type="ChEBI" id="CHEBI:83905"/>
        <dbReference type="ChEBI" id="CHEBI:456216"/>
        <dbReference type="EC" id="6.3.2.13"/>
    </reaction>
</comment>
<dbReference type="GO" id="GO:0008765">
    <property type="term" value="F:UDP-N-acetylmuramoylalanyl-D-glutamate-2,6-diaminopimelate ligase activity"/>
    <property type="evidence" value="ECO:0007669"/>
    <property type="project" value="UniProtKB-EC"/>
</dbReference>
<dbReference type="Pfam" id="PF01225">
    <property type="entry name" value="Mur_ligase"/>
    <property type="match status" value="1"/>
</dbReference>
<evidence type="ECO:0000313" key="12">
    <source>
        <dbReference type="EMBL" id="MBD7960753.1"/>
    </source>
</evidence>
<feature type="binding site" evidence="7">
    <location>
        <begin position="158"/>
        <end position="159"/>
    </location>
    <ligand>
        <name>UDP-N-acetyl-alpha-D-muramoyl-L-alanyl-D-glutamate</name>
        <dbReference type="ChEBI" id="CHEBI:83900"/>
    </ligand>
</feature>
<feature type="binding site" evidence="7">
    <location>
        <position position="465"/>
    </location>
    <ligand>
        <name>meso-2,6-diaminopimelate</name>
        <dbReference type="ChEBI" id="CHEBI:57791"/>
    </ligand>
</feature>
<dbReference type="Gene3D" id="3.40.1390.10">
    <property type="entry name" value="MurE/MurF, N-terminal domain"/>
    <property type="match status" value="1"/>
</dbReference>
<proteinExistence type="inferred from homology"/>
<evidence type="ECO:0000256" key="6">
    <source>
        <dbReference type="ARBA" id="ARBA00023316"/>
    </source>
</evidence>
<evidence type="ECO:0000256" key="7">
    <source>
        <dbReference type="HAMAP-Rule" id="MF_00208"/>
    </source>
</evidence>
<keyword evidence="7" id="KW-0460">Magnesium</keyword>
<evidence type="ECO:0000259" key="11">
    <source>
        <dbReference type="Pfam" id="PF08245"/>
    </source>
</evidence>
<feature type="binding site" evidence="7">
    <location>
        <position position="469"/>
    </location>
    <ligand>
        <name>meso-2,6-diaminopimelate</name>
        <dbReference type="ChEBI" id="CHEBI:57791"/>
    </ligand>
</feature>
<keyword evidence="6 7" id="KW-0961">Cell wall biogenesis/degradation</keyword>
<dbReference type="EMBL" id="JACSQK010000004">
    <property type="protein sequence ID" value="MBD7960753.1"/>
    <property type="molecule type" value="Genomic_DNA"/>
</dbReference>
<dbReference type="PANTHER" id="PTHR23135">
    <property type="entry name" value="MUR LIGASE FAMILY MEMBER"/>
    <property type="match status" value="1"/>
</dbReference>
<evidence type="ECO:0000259" key="9">
    <source>
        <dbReference type="Pfam" id="PF01225"/>
    </source>
</evidence>
<feature type="binding site" evidence="7">
    <location>
        <position position="193"/>
    </location>
    <ligand>
        <name>UDP-N-acetyl-alpha-D-muramoyl-L-alanyl-D-glutamate</name>
        <dbReference type="ChEBI" id="CHEBI:83900"/>
    </ligand>
</feature>
<dbReference type="Gene3D" id="3.90.190.20">
    <property type="entry name" value="Mur ligase, C-terminal domain"/>
    <property type="match status" value="1"/>
</dbReference>
<dbReference type="Pfam" id="PF08245">
    <property type="entry name" value="Mur_ligase_M"/>
    <property type="match status" value="1"/>
</dbReference>
<comment type="cofactor">
    <cofactor evidence="7">
        <name>Mg(2+)</name>
        <dbReference type="ChEBI" id="CHEBI:18420"/>
    </cofactor>
</comment>
<feature type="domain" description="Mur ligase N-terminal catalytic" evidence="9">
    <location>
        <begin position="26"/>
        <end position="70"/>
    </location>
</feature>
<reference evidence="12 13" key="1">
    <citation type="submission" date="2020-08" db="EMBL/GenBank/DDBJ databases">
        <title>A Genomic Blueprint of the Chicken Gut Microbiome.</title>
        <authorList>
            <person name="Gilroy R."/>
            <person name="Ravi A."/>
            <person name="Getino M."/>
            <person name="Pursley I."/>
            <person name="Horton D.L."/>
            <person name="Alikhan N.-F."/>
            <person name="Baker D."/>
            <person name="Gharbi K."/>
            <person name="Hall N."/>
            <person name="Watson M."/>
            <person name="Adriaenssens E.M."/>
            <person name="Foster-Nyarko E."/>
            <person name="Jarju S."/>
            <person name="Secka A."/>
            <person name="Antonio M."/>
            <person name="Oren A."/>
            <person name="Chaudhuri R."/>
            <person name="La Ragione R.M."/>
            <person name="Hildebrand F."/>
            <person name="Pallen M.J."/>
        </authorList>
    </citation>
    <scope>NUCLEOTIDE SEQUENCE [LARGE SCALE GENOMIC DNA]</scope>
    <source>
        <strain evidence="12 13">Sa2CVA6</strain>
    </source>
</reference>
<dbReference type="SUPFAM" id="SSF53623">
    <property type="entry name" value="MurD-like peptide ligases, catalytic domain"/>
    <property type="match status" value="1"/>
</dbReference>
<dbReference type="PANTHER" id="PTHR23135:SF4">
    <property type="entry name" value="UDP-N-ACETYLMURAMOYL-L-ALANYL-D-GLUTAMATE--2,6-DIAMINOPIMELATE LIGASE MURE HOMOLOG, CHLOROPLASTIC"/>
    <property type="match status" value="1"/>
</dbReference>
<comment type="subcellular location">
    <subcellularLocation>
        <location evidence="7 8">Cytoplasm</location>
    </subcellularLocation>
</comment>
<dbReference type="InterPro" id="IPR000713">
    <property type="entry name" value="Mur_ligase_N"/>
</dbReference>
<dbReference type="Gene3D" id="3.40.1190.10">
    <property type="entry name" value="Mur-like, catalytic domain"/>
    <property type="match status" value="1"/>
</dbReference>
<protein>
    <recommendedName>
        <fullName evidence="7">UDP-N-acetylmuramoyl-L-alanyl-D-glutamate--2,6-diaminopimelate ligase</fullName>
        <ecNumber evidence="7">6.3.2.13</ecNumber>
    </recommendedName>
    <alternativeName>
        <fullName evidence="7">Meso-A2pm-adding enzyme</fullName>
    </alternativeName>
    <alternativeName>
        <fullName evidence="7">Meso-diaminopimelate-adding enzyme</fullName>
    </alternativeName>
    <alternativeName>
        <fullName evidence="7">UDP-MurNAc-L-Ala-D-Glu:meso-diaminopimelate ligase</fullName>
    </alternativeName>
    <alternativeName>
        <fullName evidence="7">UDP-MurNAc-tripeptide synthetase</fullName>
    </alternativeName>
    <alternativeName>
        <fullName evidence="7">UDP-N-acetylmuramyl-tripeptide synthetase</fullName>
    </alternativeName>
</protein>
<feature type="binding site" evidence="7">
    <location>
        <position position="30"/>
    </location>
    <ligand>
        <name>UDP-N-acetyl-alpha-D-muramoyl-L-alanyl-D-glutamate</name>
        <dbReference type="ChEBI" id="CHEBI:83900"/>
    </ligand>
</feature>
<dbReference type="SUPFAM" id="SSF63418">
    <property type="entry name" value="MurE/MurF N-terminal domain"/>
    <property type="match status" value="1"/>
</dbReference>
<feature type="binding site" evidence="7">
    <location>
        <begin position="112"/>
        <end position="118"/>
    </location>
    <ligand>
        <name>ATP</name>
        <dbReference type="ChEBI" id="CHEBI:30616"/>
    </ligand>
</feature>
<dbReference type="InterPro" id="IPR005761">
    <property type="entry name" value="UDP-N-AcMur-Glu-dNH2Pim_ligase"/>
</dbReference>
<dbReference type="NCBIfam" id="TIGR01085">
    <property type="entry name" value="murE"/>
    <property type="match status" value="1"/>
</dbReference>
<name>A0ABR8SBA9_9BURK</name>
<dbReference type="InterPro" id="IPR036565">
    <property type="entry name" value="Mur-like_cat_sf"/>
</dbReference>
<accession>A0ABR8SBA9</accession>
<keyword evidence="7" id="KW-0963">Cytoplasm</keyword>
<organism evidence="12 13">
    <name type="scientific">Comamonas avium</name>
    <dbReference type="NCBI Taxonomy" id="2762231"/>
    <lineage>
        <taxon>Bacteria</taxon>
        <taxon>Pseudomonadati</taxon>
        <taxon>Pseudomonadota</taxon>
        <taxon>Betaproteobacteria</taxon>
        <taxon>Burkholderiales</taxon>
        <taxon>Comamonadaceae</taxon>
        <taxon>Comamonas</taxon>
    </lineage>
</organism>